<comment type="caution">
    <text evidence="2">The sequence shown here is derived from an EMBL/GenBank/DDBJ whole genome shotgun (WGS) entry which is preliminary data.</text>
</comment>
<dbReference type="EMBL" id="BART01006231">
    <property type="protein sequence ID" value="GAG59845.1"/>
    <property type="molecule type" value="Genomic_DNA"/>
</dbReference>
<proteinExistence type="predicted"/>
<reference evidence="2" key="1">
    <citation type="journal article" date="2014" name="Front. Microbiol.">
        <title>High frequency of phylogenetically diverse reductive dehalogenase-homologous genes in deep subseafloor sedimentary metagenomes.</title>
        <authorList>
            <person name="Kawai M."/>
            <person name="Futagami T."/>
            <person name="Toyoda A."/>
            <person name="Takaki Y."/>
            <person name="Nishi S."/>
            <person name="Hori S."/>
            <person name="Arai W."/>
            <person name="Tsubouchi T."/>
            <person name="Morono Y."/>
            <person name="Uchiyama I."/>
            <person name="Ito T."/>
            <person name="Fujiyama A."/>
            <person name="Inagaki F."/>
            <person name="Takami H."/>
        </authorList>
    </citation>
    <scope>NUCLEOTIDE SEQUENCE</scope>
    <source>
        <strain evidence="2">Expedition CK06-06</strain>
    </source>
</reference>
<name>X0YUB8_9ZZZZ</name>
<keyword evidence="1" id="KW-0812">Transmembrane</keyword>
<protein>
    <recommendedName>
        <fullName evidence="3">Tyrosine kinase G-rich domain-containing protein</fullName>
    </recommendedName>
</protein>
<organism evidence="2">
    <name type="scientific">marine sediment metagenome</name>
    <dbReference type="NCBI Taxonomy" id="412755"/>
    <lineage>
        <taxon>unclassified sequences</taxon>
        <taxon>metagenomes</taxon>
        <taxon>ecological metagenomes</taxon>
    </lineage>
</organism>
<evidence type="ECO:0000256" key="1">
    <source>
        <dbReference type="SAM" id="Phobius"/>
    </source>
</evidence>
<sequence>MYLENEVDIVESIYSMLRQEYEMVKIEEADNAKTFQIIQYPEIPKNPYFPKRKDIIVVFIITVFCASILLSFVIEYFINMKKDPEESKKFERIKALLKISS</sequence>
<dbReference type="AlphaFoldDB" id="X0YUB8"/>
<evidence type="ECO:0000313" key="2">
    <source>
        <dbReference type="EMBL" id="GAG59845.1"/>
    </source>
</evidence>
<accession>X0YUB8</accession>
<feature type="transmembrane region" description="Helical" evidence="1">
    <location>
        <begin position="55"/>
        <end position="78"/>
    </location>
</feature>
<keyword evidence="1" id="KW-1133">Transmembrane helix</keyword>
<keyword evidence="1" id="KW-0472">Membrane</keyword>
<gene>
    <name evidence="2" type="ORF">S01H4_14200</name>
</gene>
<evidence type="ECO:0008006" key="3">
    <source>
        <dbReference type="Google" id="ProtNLM"/>
    </source>
</evidence>